<organism evidence="3 4">
    <name type="scientific">Candidatus Harrisonbacteria bacterium CG10_big_fil_rev_8_21_14_0_10_38_8</name>
    <dbReference type="NCBI Taxonomy" id="1974582"/>
    <lineage>
        <taxon>Bacteria</taxon>
        <taxon>Candidatus Harrisoniibacteriota</taxon>
    </lineage>
</organism>
<feature type="compositionally biased region" description="Polar residues" evidence="2">
    <location>
        <begin position="49"/>
        <end position="58"/>
    </location>
</feature>
<feature type="coiled-coil region" evidence="1">
    <location>
        <begin position="3"/>
        <end position="30"/>
    </location>
</feature>
<evidence type="ECO:0000313" key="3">
    <source>
        <dbReference type="EMBL" id="PIT93009.1"/>
    </source>
</evidence>
<dbReference type="EMBL" id="PFAY01000019">
    <property type="protein sequence ID" value="PIT93009.1"/>
    <property type="molecule type" value="Genomic_DNA"/>
</dbReference>
<dbReference type="AlphaFoldDB" id="A0A2M6WJR9"/>
<protein>
    <submittedName>
        <fullName evidence="3">Uncharacterized protein</fullName>
    </submittedName>
</protein>
<keyword evidence="1" id="KW-0175">Coiled coil</keyword>
<accession>A0A2M6WJR9</accession>
<proteinExistence type="predicted"/>
<comment type="caution">
    <text evidence="3">The sequence shown here is derived from an EMBL/GenBank/DDBJ whole genome shotgun (WGS) entry which is preliminary data.</text>
</comment>
<dbReference type="Proteomes" id="UP000229112">
    <property type="component" value="Unassembled WGS sequence"/>
</dbReference>
<name>A0A2M6WJR9_9BACT</name>
<evidence type="ECO:0000256" key="1">
    <source>
        <dbReference type="SAM" id="Coils"/>
    </source>
</evidence>
<evidence type="ECO:0000256" key="2">
    <source>
        <dbReference type="SAM" id="MobiDB-lite"/>
    </source>
</evidence>
<gene>
    <name evidence="3" type="ORF">COU06_02230</name>
</gene>
<feature type="region of interest" description="Disordered" evidence="2">
    <location>
        <begin position="40"/>
        <end position="67"/>
    </location>
</feature>
<evidence type="ECO:0000313" key="4">
    <source>
        <dbReference type="Proteomes" id="UP000229112"/>
    </source>
</evidence>
<reference evidence="4" key="1">
    <citation type="submission" date="2017-09" db="EMBL/GenBank/DDBJ databases">
        <title>Depth-based differentiation of microbial function through sediment-hosted aquifers and enrichment of novel symbionts in the deep terrestrial subsurface.</title>
        <authorList>
            <person name="Probst A.J."/>
            <person name="Ladd B."/>
            <person name="Jarett J.K."/>
            <person name="Geller-Mcgrath D.E."/>
            <person name="Sieber C.M.K."/>
            <person name="Emerson J.B."/>
            <person name="Anantharaman K."/>
            <person name="Thomas B.C."/>
            <person name="Malmstrom R."/>
            <person name="Stieglmeier M."/>
            <person name="Klingl A."/>
            <person name="Woyke T."/>
            <person name="Ryan C.M."/>
            <person name="Banfield J.F."/>
        </authorList>
    </citation>
    <scope>NUCLEOTIDE SEQUENCE [LARGE SCALE GENOMIC DNA]</scope>
</reference>
<sequence length="126" mass="14674">MNPENLEQEIKDLQEKLDAKKKEVIDSDNETPDEEIFKSVIREHASDTEAPQPTLPTTRSDDDRELTKDEKQKINELIAHSFIRGVKSAVKEARKTKDAFFIDYLHDKLATEYYKRLVLNKKVKSN</sequence>